<dbReference type="AlphaFoldDB" id="A0A0P9CWZ3"/>
<dbReference type="PRINTS" id="PR00039">
    <property type="entry name" value="HTHLYSR"/>
</dbReference>
<keyword evidence="3" id="KW-0238">DNA-binding</keyword>
<dbReference type="InterPro" id="IPR000847">
    <property type="entry name" value="LysR_HTH_N"/>
</dbReference>
<dbReference type="GO" id="GO:0000976">
    <property type="term" value="F:transcription cis-regulatory region binding"/>
    <property type="evidence" value="ECO:0007669"/>
    <property type="project" value="TreeGrafter"/>
</dbReference>
<sequence>MLNTIHLQTFLAVVEAGNYSAAAERLHMSQPAVSQHIRALEDQLDHIRLFRRVGQQMLLTHAGEDLVVSAREMLALSARAEESIRALRGQISGRVTLGCTASSGEILLPGLLGAFRTHFPAITITVSIAPIEALLEGLETQQVQMLLIEEQQRRRGWESTLLGTERVVLIAPRGHALLHQEQVPPGMLREHPLVLPRSGTPLRRIIEDGLRRRGVGATDIHGALETDAIGMTLQAVRDGVGLAFIPQTRMTRGRDLAIVDLAGVNLQQDWHLLRSRERNAPRAVQALYTFMLGPDARRIVGKAGLKVPAE</sequence>
<dbReference type="FunFam" id="1.10.10.10:FF:000001">
    <property type="entry name" value="LysR family transcriptional regulator"/>
    <property type="match status" value="1"/>
</dbReference>
<evidence type="ECO:0000313" key="7">
    <source>
        <dbReference type="Proteomes" id="UP000050509"/>
    </source>
</evidence>
<dbReference type="PROSITE" id="PS50931">
    <property type="entry name" value="HTH_LYSR"/>
    <property type="match status" value="1"/>
</dbReference>
<dbReference type="GO" id="GO:0003700">
    <property type="term" value="F:DNA-binding transcription factor activity"/>
    <property type="evidence" value="ECO:0007669"/>
    <property type="project" value="InterPro"/>
</dbReference>
<evidence type="ECO:0000256" key="2">
    <source>
        <dbReference type="ARBA" id="ARBA00023015"/>
    </source>
</evidence>
<dbReference type="CDD" id="cd05466">
    <property type="entry name" value="PBP2_LTTR_substrate"/>
    <property type="match status" value="1"/>
</dbReference>
<keyword evidence="2" id="KW-0805">Transcription regulation</keyword>
<evidence type="ECO:0000256" key="3">
    <source>
        <dbReference type="ARBA" id="ARBA00023125"/>
    </source>
</evidence>
<reference evidence="6 7" key="1">
    <citation type="submission" date="2015-09" db="EMBL/GenBank/DDBJ databases">
        <title>Draft genome sequence of Kouleothrix aurantiaca JCM 19913.</title>
        <authorList>
            <person name="Hemp J."/>
        </authorList>
    </citation>
    <scope>NUCLEOTIDE SEQUENCE [LARGE SCALE GENOMIC DNA]</scope>
    <source>
        <strain evidence="6 7">COM-B</strain>
    </source>
</reference>
<protein>
    <submittedName>
        <fullName evidence="6">LysR family transcriptional regulator</fullName>
    </submittedName>
</protein>
<evidence type="ECO:0000256" key="4">
    <source>
        <dbReference type="ARBA" id="ARBA00023163"/>
    </source>
</evidence>
<dbReference type="SUPFAM" id="SSF46785">
    <property type="entry name" value="Winged helix' DNA-binding domain"/>
    <property type="match status" value="1"/>
</dbReference>
<organism evidence="6 7">
    <name type="scientific">Kouleothrix aurantiaca</name>
    <dbReference type="NCBI Taxonomy" id="186479"/>
    <lineage>
        <taxon>Bacteria</taxon>
        <taxon>Bacillati</taxon>
        <taxon>Chloroflexota</taxon>
        <taxon>Chloroflexia</taxon>
        <taxon>Chloroflexales</taxon>
        <taxon>Roseiflexineae</taxon>
        <taxon>Roseiflexaceae</taxon>
        <taxon>Kouleothrix</taxon>
    </lineage>
</organism>
<dbReference type="PATRIC" id="fig|186479.3.peg.2470"/>
<keyword evidence="4" id="KW-0804">Transcription</keyword>
<gene>
    <name evidence="6" type="ORF">SE17_29425</name>
</gene>
<dbReference type="InterPro" id="IPR036390">
    <property type="entry name" value="WH_DNA-bd_sf"/>
</dbReference>
<evidence type="ECO:0000256" key="1">
    <source>
        <dbReference type="ARBA" id="ARBA00009437"/>
    </source>
</evidence>
<dbReference type="SUPFAM" id="SSF53850">
    <property type="entry name" value="Periplasmic binding protein-like II"/>
    <property type="match status" value="1"/>
</dbReference>
<keyword evidence="7" id="KW-1185">Reference proteome</keyword>
<dbReference type="PANTHER" id="PTHR30126:SF40">
    <property type="entry name" value="HTH-TYPE TRANSCRIPTIONAL REGULATOR GLTR"/>
    <property type="match status" value="1"/>
</dbReference>
<accession>A0A0P9CWZ3</accession>
<dbReference type="PANTHER" id="PTHR30126">
    <property type="entry name" value="HTH-TYPE TRANSCRIPTIONAL REGULATOR"/>
    <property type="match status" value="1"/>
</dbReference>
<proteinExistence type="inferred from homology"/>
<dbReference type="Gene3D" id="3.40.190.290">
    <property type="match status" value="1"/>
</dbReference>
<dbReference type="Gene3D" id="1.10.10.10">
    <property type="entry name" value="Winged helix-like DNA-binding domain superfamily/Winged helix DNA-binding domain"/>
    <property type="match status" value="1"/>
</dbReference>
<name>A0A0P9CWZ3_9CHLR</name>
<dbReference type="Pfam" id="PF03466">
    <property type="entry name" value="LysR_substrate"/>
    <property type="match status" value="1"/>
</dbReference>
<dbReference type="Pfam" id="PF00126">
    <property type="entry name" value="HTH_1"/>
    <property type="match status" value="1"/>
</dbReference>
<comment type="similarity">
    <text evidence="1">Belongs to the LysR transcriptional regulatory family.</text>
</comment>
<evidence type="ECO:0000259" key="5">
    <source>
        <dbReference type="PROSITE" id="PS50931"/>
    </source>
</evidence>
<comment type="caution">
    <text evidence="6">The sequence shown here is derived from an EMBL/GenBank/DDBJ whole genome shotgun (WGS) entry which is preliminary data.</text>
</comment>
<dbReference type="InterPro" id="IPR036388">
    <property type="entry name" value="WH-like_DNA-bd_sf"/>
</dbReference>
<feature type="domain" description="HTH lysR-type" evidence="5">
    <location>
        <begin position="2"/>
        <end position="60"/>
    </location>
</feature>
<evidence type="ECO:0000313" key="6">
    <source>
        <dbReference type="EMBL" id="KPV50009.1"/>
    </source>
</evidence>
<dbReference type="InterPro" id="IPR005119">
    <property type="entry name" value="LysR_subst-bd"/>
</dbReference>
<dbReference type="Proteomes" id="UP000050509">
    <property type="component" value="Unassembled WGS sequence"/>
</dbReference>
<dbReference type="EMBL" id="LJCR01001629">
    <property type="protein sequence ID" value="KPV50009.1"/>
    <property type="molecule type" value="Genomic_DNA"/>
</dbReference>